<dbReference type="InterPro" id="IPR050291">
    <property type="entry name" value="CDF_Transporter"/>
</dbReference>
<dbReference type="GeneID" id="77729234"/>
<dbReference type="GO" id="GO:0098771">
    <property type="term" value="P:inorganic ion homeostasis"/>
    <property type="evidence" value="ECO:0007669"/>
    <property type="project" value="UniProtKB-ARBA"/>
</dbReference>
<evidence type="ECO:0000313" key="9">
    <source>
        <dbReference type="EMBL" id="KAI9633627.1"/>
    </source>
</evidence>
<dbReference type="GO" id="GO:0030003">
    <property type="term" value="P:intracellular monoatomic cation homeostasis"/>
    <property type="evidence" value="ECO:0007669"/>
    <property type="project" value="UniProtKB-ARBA"/>
</dbReference>
<dbReference type="InterPro" id="IPR002524">
    <property type="entry name" value="Cation_efflux"/>
</dbReference>
<organism evidence="9 10">
    <name type="scientific">Dioszegia hungarica</name>
    <dbReference type="NCBI Taxonomy" id="4972"/>
    <lineage>
        <taxon>Eukaryota</taxon>
        <taxon>Fungi</taxon>
        <taxon>Dikarya</taxon>
        <taxon>Basidiomycota</taxon>
        <taxon>Agaricomycotina</taxon>
        <taxon>Tremellomycetes</taxon>
        <taxon>Tremellales</taxon>
        <taxon>Bulleribasidiaceae</taxon>
        <taxon>Dioszegia</taxon>
    </lineage>
</organism>
<evidence type="ECO:0000256" key="6">
    <source>
        <dbReference type="SAM" id="MobiDB-lite"/>
    </source>
</evidence>
<dbReference type="PANTHER" id="PTHR43840">
    <property type="entry name" value="MITOCHONDRIAL METAL TRANSPORTER 1-RELATED"/>
    <property type="match status" value="1"/>
</dbReference>
<feature type="domain" description="Cation efflux protein transmembrane" evidence="7">
    <location>
        <begin position="243"/>
        <end position="336"/>
    </location>
</feature>
<feature type="region of interest" description="Disordered" evidence="6">
    <location>
        <begin position="1"/>
        <end position="60"/>
    </location>
</feature>
<dbReference type="InterPro" id="IPR058533">
    <property type="entry name" value="Cation_efflux_TM"/>
</dbReference>
<dbReference type="InterPro" id="IPR036837">
    <property type="entry name" value="Cation_efflux_CTD_sf"/>
</dbReference>
<dbReference type="Pfam" id="PF16916">
    <property type="entry name" value="ZT_dimer"/>
    <property type="match status" value="1"/>
</dbReference>
<accession>A0AA38LQU4</accession>
<dbReference type="Gene3D" id="3.30.70.1350">
    <property type="entry name" value="Cation efflux protein, cytoplasmic domain"/>
    <property type="match status" value="1"/>
</dbReference>
<sequence>MSKRGSASQPQHDKGRPSSPITRISSPPAGPETSHAHSHSHDGHNHDGHSHSIFHSHSHDHSEGAEQLISAISSGKLDRGTRITLLGLASNVALTAGKGVAGLAMNSASLLAEAGHSLSDLLGDFVTLATWRISRRPPSETFPWGYSKFETFGTLSVSVILVGGAVGIGLHSYHLLLQTLLPFIESMPPSSSLHTLAHYLPQGVPSPLLEMFHSHGPSAIPHDHDHVGTAIAHTYDAPAAVLNPHAAWIALASVIVKEWLYRVTNRVAKAEHSPVLKANALHHRADALTSGVALASILGSSLGGWTFLDPVGGLAVSLVILQQGLSLSKVALYELVDAGMDKGTKQKIEDIVREAVDGVELLGVRDVRGVKSGGQLHLDLTISVKPEMTVRDSHAIEQRVRDLIKSKRRDVLEVQIHVHGEEEALGESGPCQ</sequence>
<evidence type="ECO:0000256" key="4">
    <source>
        <dbReference type="ARBA" id="ARBA00022989"/>
    </source>
</evidence>
<dbReference type="PANTHER" id="PTHR43840:SF15">
    <property type="entry name" value="MITOCHONDRIAL METAL TRANSPORTER 1-RELATED"/>
    <property type="match status" value="1"/>
</dbReference>
<feature type="compositionally biased region" description="Basic and acidic residues" evidence="6">
    <location>
        <begin position="39"/>
        <end position="50"/>
    </location>
</feature>
<comment type="subcellular location">
    <subcellularLocation>
        <location evidence="1">Membrane</location>
        <topology evidence="1">Multi-pass membrane protein</topology>
    </subcellularLocation>
</comment>
<evidence type="ECO:0000256" key="5">
    <source>
        <dbReference type="ARBA" id="ARBA00023136"/>
    </source>
</evidence>
<dbReference type="SUPFAM" id="SSF161111">
    <property type="entry name" value="Cation efflux protein transmembrane domain-like"/>
    <property type="match status" value="2"/>
</dbReference>
<dbReference type="Proteomes" id="UP001164286">
    <property type="component" value="Unassembled WGS sequence"/>
</dbReference>
<evidence type="ECO:0000256" key="3">
    <source>
        <dbReference type="ARBA" id="ARBA00022692"/>
    </source>
</evidence>
<keyword evidence="3" id="KW-0812">Transmembrane</keyword>
<evidence type="ECO:0000259" key="8">
    <source>
        <dbReference type="Pfam" id="PF16916"/>
    </source>
</evidence>
<dbReference type="InterPro" id="IPR027469">
    <property type="entry name" value="Cation_efflux_TMD_sf"/>
</dbReference>
<evidence type="ECO:0000313" key="10">
    <source>
        <dbReference type="Proteomes" id="UP001164286"/>
    </source>
</evidence>
<dbReference type="NCBIfam" id="TIGR01297">
    <property type="entry name" value="CDF"/>
    <property type="match status" value="1"/>
</dbReference>
<protein>
    <submittedName>
        <fullName evidence="9">Cation efflux family-domain-containing protein</fullName>
    </submittedName>
</protein>
<evidence type="ECO:0000259" key="7">
    <source>
        <dbReference type="Pfam" id="PF01545"/>
    </source>
</evidence>
<dbReference type="AlphaFoldDB" id="A0AA38LQU4"/>
<dbReference type="Gene3D" id="1.20.1510.10">
    <property type="entry name" value="Cation efflux protein transmembrane domain"/>
    <property type="match status" value="1"/>
</dbReference>
<dbReference type="Pfam" id="PF01545">
    <property type="entry name" value="Cation_efflux"/>
    <property type="match status" value="2"/>
</dbReference>
<evidence type="ECO:0000256" key="1">
    <source>
        <dbReference type="ARBA" id="ARBA00004141"/>
    </source>
</evidence>
<name>A0AA38LQU4_9TREE</name>
<dbReference type="GO" id="GO:0008324">
    <property type="term" value="F:monoatomic cation transmembrane transporter activity"/>
    <property type="evidence" value="ECO:0007669"/>
    <property type="project" value="InterPro"/>
</dbReference>
<proteinExistence type="predicted"/>
<dbReference type="InterPro" id="IPR027470">
    <property type="entry name" value="Cation_efflux_CTD"/>
</dbReference>
<keyword evidence="2" id="KW-0813">Transport</keyword>
<comment type="caution">
    <text evidence="9">The sequence shown here is derived from an EMBL/GenBank/DDBJ whole genome shotgun (WGS) entry which is preliminary data.</text>
</comment>
<evidence type="ECO:0000256" key="2">
    <source>
        <dbReference type="ARBA" id="ARBA00022448"/>
    </source>
</evidence>
<dbReference type="EMBL" id="JAKWFO010000008">
    <property type="protein sequence ID" value="KAI9633627.1"/>
    <property type="molecule type" value="Genomic_DNA"/>
</dbReference>
<gene>
    <name evidence="9" type="ORF">MKK02DRAFT_38285</name>
</gene>
<feature type="compositionally biased region" description="Low complexity" evidence="6">
    <location>
        <begin position="17"/>
        <end position="27"/>
    </location>
</feature>
<dbReference type="RefSeq" id="XP_052943404.1">
    <property type="nucleotide sequence ID" value="XM_053090029.1"/>
</dbReference>
<keyword evidence="10" id="KW-1185">Reference proteome</keyword>
<feature type="domain" description="Cation efflux protein cytoplasmic" evidence="8">
    <location>
        <begin position="344"/>
        <end position="418"/>
    </location>
</feature>
<keyword evidence="4" id="KW-1133">Transmembrane helix</keyword>
<reference evidence="9" key="1">
    <citation type="journal article" date="2022" name="G3 (Bethesda)">
        <title>High quality genome of the basidiomycete yeast Dioszegia hungarica PDD-24b-2 isolated from cloud water.</title>
        <authorList>
            <person name="Jarrige D."/>
            <person name="Haridas S."/>
            <person name="Bleykasten-Grosshans C."/>
            <person name="Joly M."/>
            <person name="Nadalig T."/>
            <person name="Sancelme M."/>
            <person name="Vuilleumier S."/>
            <person name="Grigoriev I.V."/>
            <person name="Amato P."/>
            <person name="Bringel F."/>
        </authorList>
    </citation>
    <scope>NUCLEOTIDE SEQUENCE</scope>
    <source>
        <strain evidence="9">PDD-24b-2</strain>
    </source>
</reference>
<dbReference type="GO" id="GO:0016020">
    <property type="term" value="C:membrane"/>
    <property type="evidence" value="ECO:0007669"/>
    <property type="project" value="UniProtKB-SubCell"/>
</dbReference>
<feature type="domain" description="Cation efflux protein transmembrane" evidence="7">
    <location>
        <begin position="85"/>
        <end position="181"/>
    </location>
</feature>
<keyword evidence="5" id="KW-0472">Membrane</keyword>
<feature type="compositionally biased region" description="Polar residues" evidence="6">
    <location>
        <begin position="1"/>
        <end position="10"/>
    </location>
</feature>
<dbReference type="SUPFAM" id="SSF160240">
    <property type="entry name" value="Cation efflux protein cytoplasmic domain-like"/>
    <property type="match status" value="1"/>
</dbReference>